<evidence type="ECO:0000256" key="1">
    <source>
        <dbReference type="SAM" id="MobiDB-lite"/>
    </source>
</evidence>
<sequence>MALLAQSLSHGVNVTQIVTIKLKAVEDYLTWRTQFESFLVSQGLFGIIDGSIQVPPMYTVNFNNQQIINTDYYHWLRVDQTIRSWLFATLTRNVLTDVHDIKHSAGIWNRLQTRFMSASLPRAMELKRTLNSIKKKDNQSMEQYLLDIKNLVDALAAINSPVTNRELLQSTLYGLGPEYEFVVGTISMFPDEFPPDILEHRLLEAEQRVLRQRHQESTNLQQAFGAQTGPGQQGQPGQPHAYRGRGGRDRGARGRGGRGRGRNQNQPTYQLVPGDGQISYTAPGAAAVPGSSAAGGVYHPRPNNAQSGKSVMSILNINAKSTSGTHYHYAGFPSAEGILGSVPPPVVCQICFSAGHSAIHCPSRFSQPSAPALVAPTGESNDVLWYPDSGASAHMTSSEGQNFGGGSSSGAS</sequence>
<dbReference type="Proteomes" id="UP001152523">
    <property type="component" value="Unassembled WGS sequence"/>
</dbReference>
<protein>
    <recommendedName>
        <fullName evidence="4">Retrotransposon Copia-like N-terminal domain-containing protein</fullName>
    </recommendedName>
</protein>
<comment type="caution">
    <text evidence="2">The sequence shown here is derived from an EMBL/GenBank/DDBJ whole genome shotgun (WGS) entry which is preliminary data.</text>
</comment>
<accession>A0AAV0EQF1</accession>
<evidence type="ECO:0000313" key="3">
    <source>
        <dbReference type="Proteomes" id="UP001152523"/>
    </source>
</evidence>
<dbReference type="EMBL" id="CAMAPF010000937">
    <property type="protein sequence ID" value="CAH9125425.1"/>
    <property type="molecule type" value="Genomic_DNA"/>
</dbReference>
<dbReference type="PANTHER" id="PTHR47481:SF31">
    <property type="entry name" value="OS01G0873500 PROTEIN"/>
    <property type="match status" value="1"/>
</dbReference>
<dbReference type="Pfam" id="PF14223">
    <property type="entry name" value="Retrotran_gag_2"/>
    <property type="match status" value="1"/>
</dbReference>
<keyword evidence="3" id="KW-1185">Reference proteome</keyword>
<proteinExistence type="predicted"/>
<organism evidence="2 3">
    <name type="scientific">Cuscuta epithymum</name>
    <dbReference type="NCBI Taxonomy" id="186058"/>
    <lineage>
        <taxon>Eukaryota</taxon>
        <taxon>Viridiplantae</taxon>
        <taxon>Streptophyta</taxon>
        <taxon>Embryophyta</taxon>
        <taxon>Tracheophyta</taxon>
        <taxon>Spermatophyta</taxon>
        <taxon>Magnoliopsida</taxon>
        <taxon>eudicotyledons</taxon>
        <taxon>Gunneridae</taxon>
        <taxon>Pentapetalae</taxon>
        <taxon>asterids</taxon>
        <taxon>lamiids</taxon>
        <taxon>Solanales</taxon>
        <taxon>Convolvulaceae</taxon>
        <taxon>Cuscuteae</taxon>
        <taxon>Cuscuta</taxon>
        <taxon>Cuscuta subgen. Cuscuta</taxon>
    </lineage>
</organism>
<reference evidence="2" key="1">
    <citation type="submission" date="2022-07" db="EMBL/GenBank/DDBJ databases">
        <authorList>
            <person name="Macas J."/>
            <person name="Novak P."/>
            <person name="Neumann P."/>
        </authorList>
    </citation>
    <scope>NUCLEOTIDE SEQUENCE</scope>
</reference>
<dbReference type="AlphaFoldDB" id="A0AAV0EQF1"/>
<evidence type="ECO:0000313" key="2">
    <source>
        <dbReference type="EMBL" id="CAH9125425.1"/>
    </source>
</evidence>
<gene>
    <name evidence="2" type="ORF">CEPIT_LOCUS26756</name>
</gene>
<feature type="compositionally biased region" description="Low complexity" evidence="1">
    <location>
        <begin position="225"/>
        <end position="241"/>
    </location>
</feature>
<dbReference type="PANTHER" id="PTHR47481">
    <property type="match status" value="1"/>
</dbReference>
<feature type="region of interest" description="Disordered" evidence="1">
    <location>
        <begin position="225"/>
        <end position="275"/>
    </location>
</feature>
<name>A0AAV0EQF1_9ASTE</name>
<evidence type="ECO:0008006" key="4">
    <source>
        <dbReference type="Google" id="ProtNLM"/>
    </source>
</evidence>